<gene>
    <name evidence="1" type="ORF">SLAVMIC_00055</name>
</gene>
<evidence type="ECO:0000313" key="1">
    <source>
        <dbReference type="EMBL" id="CAG7579723.1"/>
    </source>
</evidence>
<accession>A0A8D9CDF5</accession>
<reference evidence="1" key="1">
    <citation type="submission" date="2021-06" db="EMBL/GenBank/DDBJ databases">
        <authorList>
            <person name="Gannon L."/>
            <person name="Redgwell R T."/>
            <person name="Michniewski S."/>
            <person name="Harrison D C."/>
            <person name="Millard A."/>
        </authorList>
    </citation>
    <scope>NUCLEOTIDE SEQUENCE</scope>
</reference>
<protein>
    <submittedName>
        <fullName evidence="1">Uncharacterized protein</fullName>
    </submittedName>
</protein>
<dbReference type="EMBL" id="OU342829">
    <property type="protein sequence ID" value="CAG7579723.1"/>
    <property type="molecule type" value="Genomic_DNA"/>
</dbReference>
<organism evidence="1">
    <name type="scientific">uncultured marine phage</name>
    <dbReference type="NCBI Taxonomy" id="707152"/>
    <lineage>
        <taxon>Viruses</taxon>
        <taxon>environmental samples</taxon>
    </lineage>
</organism>
<proteinExistence type="predicted"/>
<sequence>MRFYKAILPKEDLIISLDQRNIMKGKHKIHVIYGGLNSDINLSSAAMTIHKIKIQEDNIEFTFKVLSTSNGKILSENLSNVTYQIQKDTDNNFISLNAYLK</sequence>
<name>A0A8D9CDF5_9VIRU</name>